<evidence type="ECO:0000256" key="1">
    <source>
        <dbReference type="ARBA" id="ARBA00008520"/>
    </source>
</evidence>
<evidence type="ECO:0000256" key="5">
    <source>
        <dbReference type="SAM" id="SignalP"/>
    </source>
</evidence>
<evidence type="ECO:0000256" key="3">
    <source>
        <dbReference type="ARBA" id="ARBA00022729"/>
    </source>
</evidence>
<accession>A0ABY0VAI5</accession>
<dbReference type="Pfam" id="PF01547">
    <property type="entry name" value="SBP_bac_1"/>
    <property type="match status" value="1"/>
</dbReference>
<keyword evidence="6" id="KW-0762">Sugar transport</keyword>
<keyword evidence="2" id="KW-0813">Transport</keyword>
<dbReference type="Gene3D" id="3.40.190.10">
    <property type="entry name" value="Periplasmic binding protein-like II"/>
    <property type="match status" value="2"/>
</dbReference>
<dbReference type="EMBL" id="LT629792">
    <property type="protein sequence ID" value="SDU03683.1"/>
    <property type="molecule type" value="Genomic_DNA"/>
</dbReference>
<evidence type="ECO:0000313" key="6">
    <source>
        <dbReference type="EMBL" id="SDU03683.1"/>
    </source>
</evidence>
<protein>
    <submittedName>
        <fullName evidence="6">Multiple sugar transport system substrate-binding protein</fullName>
    </submittedName>
</protein>
<evidence type="ECO:0000256" key="2">
    <source>
        <dbReference type="ARBA" id="ARBA00022448"/>
    </source>
</evidence>
<dbReference type="CDD" id="cd14750">
    <property type="entry name" value="PBP2_TMBP"/>
    <property type="match status" value="1"/>
</dbReference>
<feature type="signal peptide" evidence="5">
    <location>
        <begin position="1"/>
        <end position="24"/>
    </location>
</feature>
<feature type="chain" id="PRO_5047035558" evidence="5">
    <location>
        <begin position="25"/>
        <end position="440"/>
    </location>
</feature>
<name>A0ABY0VAI5_9ACTO</name>
<keyword evidence="7" id="KW-1185">Reference proteome</keyword>
<organism evidence="6 7">
    <name type="scientific">Schaalia radingae</name>
    <dbReference type="NCBI Taxonomy" id="131110"/>
    <lineage>
        <taxon>Bacteria</taxon>
        <taxon>Bacillati</taxon>
        <taxon>Actinomycetota</taxon>
        <taxon>Actinomycetes</taxon>
        <taxon>Actinomycetales</taxon>
        <taxon>Actinomycetaceae</taxon>
        <taxon>Schaalia</taxon>
    </lineage>
</organism>
<keyword evidence="3 5" id="KW-0732">Signal</keyword>
<dbReference type="SUPFAM" id="SSF53850">
    <property type="entry name" value="Periplasmic binding protein-like II"/>
    <property type="match status" value="1"/>
</dbReference>
<feature type="compositionally biased region" description="Gly residues" evidence="4">
    <location>
        <begin position="24"/>
        <end position="42"/>
    </location>
</feature>
<evidence type="ECO:0000313" key="7">
    <source>
        <dbReference type="Proteomes" id="UP000198976"/>
    </source>
</evidence>
<dbReference type="Proteomes" id="UP000198976">
    <property type="component" value="Chromosome I"/>
</dbReference>
<sequence>MATRKGIALAAGAAAMVLMTACSSGGGGQTSGDSGASGGGATGEFEGRGPITYVQGKDNSGLMAPMLEDWNKDHPDEKVEMIELSAEADQQRNSMVQNAQTQSDAYCVISLDNIHVAEFAAHRWVEPLNEADFEKDKILPAVWQTGLYRDQLYAVPYASDGGILYYRKDLLEQAGVTDPPKTWDDMKKGCEAVRGLDGHSDIGCYGGQMAKYEGLTVNVDEAIHSAGGQIVSPEGEVVVDSPEALKGLQTLENAFKDNFIPEEALTYKEEEGRAAFESDRLVYYRNWPYQYSLTKEKLGDKFGVAPLPGLTADQPEGGMSSLGGHNVAISSFCKNKATAYDFIKWFTSEDIEKRLLTEQTLAPIYSALYDDQELIDQYPYLPALKGSIESAAPRPQVVNYGDVSAAIQDAVFPVLQGQATSEQAVKDLSAKLTELTSAQQ</sequence>
<dbReference type="InterPro" id="IPR006059">
    <property type="entry name" value="SBP"/>
</dbReference>
<dbReference type="PROSITE" id="PS51257">
    <property type="entry name" value="PROKAR_LIPOPROTEIN"/>
    <property type="match status" value="1"/>
</dbReference>
<evidence type="ECO:0000256" key="4">
    <source>
        <dbReference type="SAM" id="MobiDB-lite"/>
    </source>
</evidence>
<dbReference type="RefSeq" id="WP_058237285.1">
    <property type="nucleotide sequence ID" value="NZ_LT629792.1"/>
</dbReference>
<proteinExistence type="inferred from homology"/>
<gene>
    <name evidence="6" type="ORF">SAMN04489714_1772</name>
</gene>
<reference evidence="6 7" key="1">
    <citation type="submission" date="2016-10" db="EMBL/GenBank/DDBJ databases">
        <authorList>
            <person name="Varghese N."/>
            <person name="Submissions S."/>
        </authorList>
    </citation>
    <scope>NUCLEOTIDE SEQUENCE [LARGE SCALE GENOMIC DNA]</scope>
    <source>
        <strain evidence="6 7">DSM 9169</strain>
    </source>
</reference>
<comment type="similarity">
    <text evidence="1">Belongs to the bacterial solute-binding protein 1 family.</text>
</comment>
<feature type="region of interest" description="Disordered" evidence="4">
    <location>
        <begin position="24"/>
        <end position="50"/>
    </location>
</feature>
<dbReference type="PANTHER" id="PTHR30061">
    <property type="entry name" value="MALTOSE-BINDING PERIPLASMIC PROTEIN"/>
    <property type="match status" value="1"/>
</dbReference>
<dbReference type="PANTHER" id="PTHR30061:SF50">
    <property type="entry name" value="MALTOSE_MALTODEXTRIN-BINDING PERIPLASMIC PROTEIN"/>
    <property type="match status" value="1"/>
</dbReference>